<dbReference type="InterPro" id="IPR013022">
    <property type="entry name" value="Xyl_isomerase-like_TIM-brl"/>
</dbReference>
<dbReference type="EMBL" id="UZVY01000007">
    <property type="protein sequence ID" value="VDR42600.1"/>
    <property type="molecule type" value="Genomic_DNA"/>
</dbReference>
<dbReference type="SUPFAM" id="SSF51658">
    <property type="entry name" value="Xylose isomerase-like"/>
    <property type="match status" value="1"/>
</dbReference>
<dbReference type="Gene3D" id="3.20.20.150">
    <property type="entry name" value="Divalent-metal-dependent TIM barrel enzymes"/>
    <property type="match status" value="1"/>
</dbReference>
<dbReference type="AlphaFoldDB" id="A0A3P8ME42"/>
<reference evidence="2 3" key="1">
    <citation type="submission" date="2018-12" db="EMBL/GenBank/DDBJ databases">
        <authorList>
            <consortium name="Pathogen Informatics"/>
        </authorList>
    </citation>
    <scope>NUCLEOTIDE SEQUENCE [LARGE SCALE GENOMIC DNA]</scope>
    <source>
        <strain evidence="2 3">NCTC10126</strain>
    </source>
</reference>
<evidence type="ECO:0000259" key="1">
    <source>
        <dbReference type="Pfam" id="PF01261"/>
    </source>
</evidence>
<dbReference type="GO" id="GO:0008081">
    <property type="term" value="F:phosphoric diester hydrolase activity"/>
    <property type="evidence" value="ECO:0007669"/>
    <property type="project" value="TreeGrafter"/>
</dbReference>
<evidence type="ECO:0000313" key="3">
    <source>
        <dbReference type="Proteomes" id="UP000280036"/>
    </source>
</evidence>
<organism evidence="2 3">
    <name type="scientific">Mycoplasmopsis caviae</name>
    <dbReference type="NCBI Taxonomy" id="55603"/>
    <lineage>
        <taxon>Bacteria</taxon>
        <taxon>Bacillati</taxon>
        <taxon>Mycoplasmatota</taxon>
        <taxon>Mycoplasmoidales</taxon>
        <taxon>Metamycoplasmataceae</taxon>
        <taxon>Mycoplasmopsis</taxon>
    </lineage>
</organism>
<dbReference type="EC" id="3.1.21.2" evidence="2"/>
<gene>
    <name evidence="2" type="primary">nfo_4</name>
    <name evidence="2" type="ORF">NCTC10126_01127</name>
</gene>
<dbReference type="PANTHER" id="PTHR21445">
    <property type="entry name" value="ENDONUCLEASE IV ENDODEOXYRIBONUCLEASE IV"/>
    <property type="match status" value="1"/>
</dbReference>
<accession>A0A3P8ME42</accession>
<dbReference type="InterPro" id="IPR001719">
    <property type="entry name" value="AP_endonuc_2"/>
</dbReference>
<evidence type="ECO:0000313" key="2">
    <source>
        <dbReference type="EMBL" id="VDR42600.1"/>
    </source>
</evidence>
<dbReference type="InterPro" id="IPR036237">
    <property type="entry name" value="Xyl_isomerase-like_sf"/>
</dbReference>
<dbReference type="GO" id="GO:0006284">
    <property type="term" value="P:base-excision repair"/>
    <property type="evidence" value="ECO:0007669"/>
    <property type="project" value="TreeGrafter"/>
</dbReference>
<keyword evidence="2" id="KW-0540">Nuclease</keyword>
<sequence length="76" mass="8801">MSGKGSEVGINFNQLAYLIGKLANDRIKICLDTCHLWDAGYNIKNYEEFKAELIKYDLLRHVSVIHLNDSKWPKFT</sequence>
<dbReference type="GO" id="GO:0008833">
    <property type="term" value="F:deoxyribonuclease IV (phage-T4-induced) activity"/>
    <property type="evidence" value="ECO:0007669"/>
    <property type="project" value="UniProtKB-EC"/>
</dbReference>
<dbReference type="Proteomes" id="UP000280036">
    <property type="component" value="Unassembled WGS sequence"/>
</dbReference>
<keyword evidence="2" id="KW-0378">Hydrolase</keyword>
<dbReference type="GO" id="GO:0003677">
    <property type="term" value="F:DNA binding"/>
    <property type="evidence" value="ECO:0007669"/>
    <property type="project" value="InterPro"/>
</dbReference>
<dbReference type="PANTHER" id="PTHR21445:SF0">
    <property type="entry name" value="APURINIC-APYRIMIDINIC ENDONUCLEASE"/>
    <property type="match status" value="1"/>
</dbReference>
<dbReference type="GO" id="GO:0008270">
    <property type="term" value="F:zinc ion binding"/>
    <property type="evidence" value="ECO:0007669"/>
    <property type="project" value="InterPro"/>
</dbReference>
<protein>
    <submittedName>
        <fullName evidence="2">Putative endonuclease 4</fullName>
        <ecNumber evidence="2">3.1.21.2</ecNumber>
    </submittedName>
</protein>
<dbReference type="Pfam" id="PF01261">
    <property type="entry name" value="AP_endonuc_2"/>
    <property type="match status" value="1"/>
</dbReference>
<feature type="domain" description="Xylose isomerase-like TIM barrel" evidence="1">
    <location>
        <begin position="1"/>
        <end position="74"/>
    </location>
</feature>
<dbReference type="GO" id="GO:0003906">
    <property type="term" value="F:DNA-(apurinic or apyrimidinic site) endonuclease activity"/>
    <property type="evidence" value="ECO:0007669"/>
    <property type="project" value="TreeGrafter"/>
</dbReference>
<name>A0A3P8ME42_9BACT</name>
<proteinExistence type="predicted"/>
<keyword evidence="2" id="KW-0255">Endonuclease</keyword>